<dbReference type="EMBL" id="ANLA01000009">
    <property type="protein sequence ID" value="EMQ95296.1"/>
    <property type="molecule type" value="Genomic_DNA"/>
</dbReference>
<gene>
    <name evidence="1" type="ORF">D778_02818</name>
</gene>
<reference evidence="1 2" key="1">
    <citation type="submission" date="2012-12" db="EMBL/GenBank/DDBJ databases">
        <title>Genome assembly of Formosa sp. AK20.</title>
        <authorList>
            <person name="Kumar R."/>
            <person name="Khatri I."/>
            <person name="Vaidya B."/>
            <person name="Subramanian S."/>
            <person name="Pinnaka A."/>
        </authorList>
    </citation>
    <scope>NUCLEOTIDE SEQUENCE [LARGE SCALE GENOMIC DNA]</scope>
    <source>
        <strain evidence="1 2">AK20</strain>
    </source>
</reference>
<protein>
    <submittedName>
        <fullName evidence="1">Uncharacterized protein</fullName>
    </submittedName>
</protein>
<keyword evidence="2" id="KW-1185">Reference proteome</keyword>
<sequence>MFGFGFVIGLWICNYFLIFQEFTNNYNSLEGSQNTSSKF</sequence>
<proteinExistence type="predicted"/>
<dbReference type="AlphaFoldDB" id="M7MJS9"/>
<comment type="caution">
    <text evidence="1">The sequence shown here is derived from an EMBL/GenBank/DDBJ whole genome shotgun (WGS) entry which is preliminary data.</text>
</comment>
<accession>M7MJS9</accession>
<organism evidence="1 2">
    <name type="scientific">Xanthomarina gelatinilytica</name>
    <dbReference type="NCBI Taxonomy" id="1137281"/>
    <lineage>
        <taxon>Bacteria</taxon>
        <taxon>Pseudomonadati</taxon>
        <taxon>Bacteroidota</taxon>
        <taxon>Flavobacteriia</taxon>
        <taxon>Flavobacteriales</taxon>
        <taxon>Flavobacteriaceae</taxon>
        <taxon>Xanthomarina</taxon>
    </lineage>
</organism>
<evidence type="ECO:0000313" key="1">
    <source>
        <dbReference type="EMBL" id="EMQ95296.1"/>
    </source>
</evidence>
<name>M7MJS9_9FLAO</name>
<evidence type="ECO:0000313" key="2">
    <source>
        <dbReference type="Proteomes" id="UP000012024"/>
    </source>
</evidence>
<dbReference type="Proteomes" id="UP000012024">
    <property type="component" value="Unassembled WGS sequence"/>
</dbReference>